<dbReference type="Gene3D" id="3.40.1190.20">
    <property type="match status" value="1"/>
</dbReference>
<evidence type="ECO:0000256" key="1">
    <source>
        <dbReference type="SAM" id="MobiDB-lite"/>
    </source>
</evidence>
<reference evidence="2 4" key="2">
    <citation type="journal article" date="2014" name="BMC Genomics">
        <title>An improved genome release (version Mt4.0) for the model legume Medicago truncatula.</title>
        <authorList>
            <person name="Tang H."/>
            <person name="Krishnakumar V."/>
            <person name="Bidwell S."/>
            <person name="Rosen B."/>
            <person name="Chan A."/>
            <person name="Zhou S."/>
            <person name="Gentzbittel L."/>
            <person name="Childs K.L."/>
            <person name="Yandell M."/>
            <person name="Gundlach H."/>
            <person name="Mayer K.F."/>
            <person name="Schwartz D.C."/>
            <person name="Town C.D."/>
        </authorList>
    </citation>
    <scope>GENOME REANNOTATION</scope>
    <source>
        <strain evidence="2">A17</strain>
        <strain evidence="3 4">cv. Jemalong A17</strain>
    </source>
</reference>
<evidence type="ECO:0000313" key="3">
    <source>
        <dbReference type="EnsemblPlants" id="KEH35182"/>
    </source>
</evidence>
<dbReference type="AlphaFoldDB" id="A0A072V038"/>
<dbReference type="Proteomes" id="UP000002051">
    <property type="component" value="Chromosome 3"/>
</dbReference>
<name>A0A072V038_MEDTR</name>
<gene>
    <name evidence="2" type="ordered locus">MTR_3g081400</name>
</gene>
<organism evidence="2 4">
    <name type="scientific">Medicago truncatula</name>
    <name type="common">Barrel medic</name>
    <name type="synonym">Medicago tribuloides</name>
    <dbReference type="NCBI Taxonomy" id="3880"/>
    <lineage>
        <taxon>Eukaryota</taxon>
        <taxon>Viridiplantae</taxon>
        <taxon>Streptophyta</taxon>
        <taxon>Embryophyta</taxon>
        <taxon>Tracheophyta</taxon>
        <taxon>Spermatophyta</taxon>
        <taxon>Magnoliopsida</taxon>
        <taxon>eudicotyledons</taxon>
        <taxon>Gunneridae</taxon>
        <taxon>Pentapetalae</taxon>
        <taxon>rosids</taxon>
        <taxon>fabids</taxon>
        <taxon>Fabales</taxon>
        <taxon>Fabaceae</taxon>
        <taxon>Papilionoideae</taxon>
        <taxon>50 kb inversion clade</taxon>
        <taxon>NPAAA clade</taxon>
        <taxon>Hologalegina</taxon>
        <taxon>IRL clade</taxon>
        <taxon>Trifolieae</taxon>
        <taxon>Medicago</taxon>
    </lineage>
</organism>
<dbReference type="EMBL" id="CM001219">
    <property type="protein sequence ID" value="KEH35182.1"/>
    <property type="molecule type" value="Genomic_DNA"/>
</dbReference>
<feature type="compositionally biased region" description="Low complexity" evidence="1">
    <location>
        <begin position="22"/>
        <end position="32"/>
    </location>
</feature>
<sequence>MQETLHNHIGSNESIDDVEATNNGSNKSSSSSLGVDLVCISQDGNATFYPVILVPKEKLVDTNGAGVAGCMSHVPR</sequence>
<reference evidence="2 4" key="1">
    <citation type="journal article" date="2011" name="Nature">
        <title>The Medicago genome provides insight into the evolution of rhizobial symbioses.</title>
        <authorList>
            <person name="Young N.D."/>
            <person name="Debelle F."/>
            <person name="Oldroyd G.E."/>
            <person name="Geurts R."/>
            <person name="Cannon S.B."/>
            <person name="Udvardi M.K."/>
            <person name="Benedito V.A."/>
            <person name="Mayer K.F."/>
            <person name="Gouzy J."/>
            <person name="Schoof H."/>
            <person name="Van de Peer Y."/>
            <person name="Proost S."/>
            <person name="Cook D.R."/>
            <person name="Meyers B.C."/>
            <person name="Spannagl M."/>
            <person name="Cheung F."/>
            <person name="De Mita S."/>
            <person name="Krishnakumar V."/>
            <person name="Gundlach H."/>
            <person name="Zhou S."/>
            <person name="Mudge J."/>
            <person name="Bharti A.K."/>
            <person name="Murray J.D."/>
            <person name="Naoumkina M.A."/>
            <person name="Rosen B."/>
            <person name="Silverstein K.A."/>
            <person name="Tang H."/>
            <person name="Rombauts S."/>
            <person name="Zhao P.X."/>
            <person name="Zhou P."/>
            <person name="Barbe V."/>
            <person name="Bardou P."/>
            <person name="Bechner M."/>
            <person name="Bellec A."/>
            <person name="Berger A."/>
            <person name="Berges H."/>
            <person name="Bidwell S."/>
            <person name="Bisseling T."/>
            <person name="Choisne N."/>
            <person name="Couloux A."/>
            <person name="Denny R."/>
            <person name="Deshpande S."/>
            <person name="Dai X."/>
            <person name="Doyle J.J."/>
            <person name="Dudez A.M."/>
            <person name="Farmer A.D."/>
            <person name="Fouteau S."/>
            <person name="Franken C."/>
            <person name="Gibelin C."/>
            <person name="Gish J."/>
            <person name="Goldstein S."/>
            <person name="Gonzalez A.J."/>
            <person name="Green P.J."/>
            <person name="Hallab A."/>
            <person name="Hartog M."/>
            <person name="Hua A."/>
            <person name="Humphray S.J."/>
            <person name="Jeong D.H."/>
            <person name="Jing Y."/>
            <person name="Jocker A."/>
            <person name="Kenton S.M."/>
            <person name="Kim D.J."/>
            <person name="Klee K."/>
            <person name="Lai H."/>
            <person name="Lang C."/>
            <person name="Lin S."/>
            <person name="Macmil S.L."/>
            <person name="Magdelenat G."/>
            <person name="Matthews L."/>
            <person name="McCorrison J."/>
            <person name="Monaghan E.L."/>
            <person name="Mun J.H."/>
            <person name="Najar F.Z."/>
            <person name="Nicholson C."/>
            <person name="Noirot C."/>
            <person name="O'Bleness M."/>
            <person name="Paule C.R."/>
            <person name="Poulain J."/>
            <person name="Prion F."/>
            <person name="Qin B."/>
            <person name="Qu C."/>
            <person name="Retzel E.F."/>
            <person name="Riddle C."/>
            <person name="Sallet E."/>
            <person name="Samain S."/>
            <person name="Samson N."/>
            <person name="Sanders I."/>
            <person name="Saurat O."/>
            <person name="Scarpelli C."/>
            <person name="Schiex T."/>
            <person name="Segurens B."/>
            <person name="Severin A.J."/>
            <person name="Sherrier D.J."/>
            <person name="Shi R."/>
            <person name="Sims S."/>
            <person name="Singer S.R."/>
            <person name="Sinharoy S."/>
            <person name="Sterck L."/>
            <person name="Viollet A."/>
            <person name="Wang B.B."/>
            <person name="Wang K."/>
            <person name="Wang M."/>
            <person name="Wang X."/>
            <person name="Warfsmann J."/>
            <person name="Weissenbach J."/>
            <person name="White D.D."/>
            <person name="White J.D."/>
            <person name="Wiley G.B."/>
            <person name="Wincker P."/>
            <person name="Xing Y."/>
            <person name="Yang L."/>
            <person name="Yao Z."/>
            <person name="Ying F."/>
            <person name="Zhai J."/>
            <person name="Zhou L."/>
            <person name="Zuber A."/>
            <person name="Denarie J."/>
            <person name="Dixon R.A."/>
            <person name="May G.D."/>
            <person name="Schwartz D.C."/>
            <person name="Rogers J."/>
            <person name="Quetier F."/>
            <person name="Town C.D."/>
            <person name="Roe B.A."/>
        </authorList>
    </citation>
    <scope>NUCLEOTIDE SEQUENCE [LARGE SCALE GENOMIC DNA]</scope>
    <source>
        <strain evidence="2">A17</strain>
        <strain evidence="3 4">cv. Jemalong A17</strain>
    </source>
</reference>
<protein>
    <submittedName>
        <fullName evidence="2 3">Uncharacterized protein</fullName>
    </submittedName>
</protein>
<dbReference type="InterPro" id="IPR029056">
    <property type="entry name" value="Ribokinase-like"/>
</dbReference>
<proteinExistence type="predicted"/>
<evidence type="ECO:0000313" key="2">
    <source>
        <dbReference type="EMBL" id="KEH35182.1"/>
    </source>
</evidence>
<dbReference type="EnsemblPlants" id="KEH35182">
    <property type="protein sequence ID" value="KEH35182"/>
    <property type="gene ID" value="MTR_3g081400"/>
</dbReference>
<feature type="region of interest" description="Disordered" evidence="1">
    <location>
        <begin position="1"/>
        <end position="33"/>
    </location>
</feature>
<keyword evidence="4" id="KW-1185">Reference proteome</keyword>
<reference evidence="3" key="3">
    <citation type="submission" date="2015-04" db="UniProtKB">
        <authorList>
            <consortium name="EnsemblPlants"/>
        </authorList>
    </citation>
    <scope>IDENTIFICATION</scope>
    <source>
        <strain evidence="3">cv. Jemalong A17</strain>
    </source>
</reference>
<accession>A0A072V038</accession>
<evidence type="ECO:0000313" key="4">
    <source>
        <dbReference type="Proteomes" id="UP000002051"/>
    </source>
</evidence>
<dbReference type="HOGENOM" id="CLU_2658199_0_0_1"/>
<feature type="compositionally biased region" description="Polar residues" evidence="1">
    <location>
        <begin position="1"/>
        <end position="13"/>
    </location>
</feature>